<dbReference type="EC" id="1.8.1.2" evidence="6"/>
<evidence type="ECO:0000313" key="25">
    <source>
        <dbReference type="EMBL" id="MBQ0929351.1"/>
    </source>
</evidence>
<evidence type="ECO:0000256" key="10">
    <source>
        <dbReference type="ARBA" id="ARBA00022643"/>
    </source>
</evidence>
<dbReference type="GO" id="GO:0004783">
    <property type="term" value="F:sulfite reductase (NADPH) activity"/>
    <property type="evidence" value="ECO:0007669"/>
    <property type="project" value="UniProtKB-EC"/>
</dbReference>
<dbReference type="AlphaFoldDB" id="A0A940YAD8"/>
<dbReference type="Pfam" id="PF01568">
    <property type="entry name" value="Molydop_binding"/>
    <property type="match status" value="1"/>
</dbReference>
<dbReference type="PROSITE" id="PS51669">
    <property type="entry name" value="4FE4S_MOW_BIS_MGD"/>
    <property type="match status" value="1"/>
</dbReference>
<dbReference type="SUPFAM" id="SSF50692">
    <property type="entry name" value="ADC-like"/>
    <property type="match status" value="1"/>
</dbReference>
<organism evidence="25 26">
    <name type="scientific">Ideonella alba</name>
    <dbReference type="NCBI Taxonomy" id="2824118"/>
    <lineage>
        <taxon>Bacteria</taxon>
        <taxon>Pseudomonadati</taxon>
        <taxon>Pseudomonadota</taxon>
        <taxon>Betaproteobacteria</taxon>
        <taxon>Burkholderiales</taxon>
        <taxon>Sphaerotilaceae</taxon>
        <taxon>Ideonella</taxon>
    </lineage>
</organism>
<dbReference type="PROSITE" id="PS50902">
    <property type="entry name" value="FLAVODOXIN_LIKE"/>
    <property type="match status" value="1"/>
</dbReference>
<keyword evidence="19" id="KW-0198">Cysteine biosynthesis</keyword>
<keyword evidence="12" id="KW-0274">FAD</keyword>
<evidence type="ECO:0000256" key="2">
    <source>
        <dbReference type="ARBA" id="ARBA00001942"/>
    </source>
</evidence>
<dbReference type="GO" id="GO:0019344">
    <property type="term" value="P:cysteine biosynthetic process"/>
    <property type="evidence" value="ECO:0007669"/>
    <property type="project" value="UniProtKB-KW"/>
</dbReference>
<keyword evidence="16" id="KW-0408">Iron</keyword>
<keyword evidence="17" id="KW-0411">Iron-sulfur</keyword>
<dbReference type="EMBL" id="JAGQDD010000001">
    <property type="protein sequence ID" value="MBQ0929351.1"/>
    <property type="molecule type" value="Genomic_DNA"/>
</dbReference>
<dbReference type="InterPro" id="IPR008254">
    <property type="entry name" value="Flavodoxin/NO_synth"/>
</dbReference>
<keyword evidence="15" id="KW-0560">Oxidoreductase</keyword>
<dbReference type="PRINTS" id="PR00369">
    <property type="entry name" value="FLAVODOXIN"/>
</dbReference>
<comment type="similarity">
    <text evidence="5">Belongs to the prokaryotic molybdopterin-containing oxidoreductase family. NasA/NapA/NarB subfamily.</text>
</comment>
<dbReference type="InterPro" id="IPR027467">
    <property type="entry name" value="MopterinOxRdtase_cofactor_BS"/>
</dbReference>
<evidence type="ECO:0000256" key="1">
    <source>
        <dbReference type="ARBA" id="ARBA00001917"/>
    </source>
</evidence>
<dbReference type="GO" id="GO:0016020">
    <property type="term" value="C:membrane"/>
    <property type="evidence" value="ECO:0007669"/>
    <property type="project" value="TreeGrafter"/>
</dbReference>
<keyword evidence="19" id="KW-0028">Amino-acid biosynthesis</keyword>
<keyword evidence="18" id="KW-0534">Nitrate assimilation</keyword>
<evidence type="ECO:0000256" key="7">
    <source>
        <dbReference type="ARBA" id="ARBA00022485"/>
    </source>
</evidence>
<dbReference type="CDD" id="cd02754">
    <property type="entry name" value="MopB_Nitrate-R-NapA-like"/>
    <property type="match status" value="1"/>
</dbReference>
<evidence type="ECO:0000256" key="18">
    <source>
        <dbReference type="ARBA" id="ARBA00023063"/>
    </source>
</evidence>
<gene>
    <name evidence="25" type="ORF">KAK03_02565</name>
</gene>
<comment type="cofactor">
    <cofactor evidence="1">
        <name>FMN</name>
        <dbReference type="ChEBI" id="CHEBI:58210"/>
    </cofactor>
</comment>
<evidence type="ECO:0000259" key="23">
    <source>
        <dbReference type="PROSITE" id="PS51384"/>
    </source>
</evidence>
<dbReference type="PANTHER" id="PTHR43105:SF9">
    <property type="entry name" value="NADPH-FE(3+) OXIDOREDUCTASE SUBUNIT ALPHA"/>
    <property type="match status" value="1"/>
</dbReference>
<dbReference type="Pfam" id="PF00667">
    <property type="entry name" value="FAD_binding_1"/>
    <property type="match status" value="1"/>
</dbReference>
<dbReference type="Gene3D" id="2.20.25.90">
    <property type="entry name" value="ADC-like domains"/>
    <property type="match status" value="1"/>
</dbReference>
<dbReference type="Gene3D" id="1.20.990.10">
    <property type="entry name" value="NADPH-cytochrome p450 Reductase, Chain A, domain 3"/>
    <property type="match status" value="1"/>
</dbReference>
<evidence type="ECO:0000256" key="14">
    <source>
        <dbReference type="ARBA" id="ARBA00022982"/>
    </source>
</evidence>
<dbReference type="Gene3D" id="2.40.30.10">
    <property type="entry name" value="Translation factors"/>
    <property type="match status" value="1"/>
</dbReference>
<evidence type="ECO:0000256" key="19">
    <source>
        <dbReference type="ARBA" id="ARBA00023192"/>
    </source>
</evidence>
<dbReference type="InterPro" id="IPR001709">
    <property type="entry name" value="Flavoprot_Pyr_Nucl_cyt_Rdtase"/>
</dbReference>
<dbReference type="Gene3D" id="3.40.228.10">
    <property type="entry name" value="Dimethylsulfoxide Reductase, domain 2"/>
    <property type="match status" value="1"/>
</dbReference>
<dbReference type="InterPro" id="IPR039261">
    <property type="entry name" value="FNR_nucleotide-bd"/>
</dbReference>
<keyword evidence="14" id="KW-0249">Electron transport</keyword>
<comment type="caution">
    <text evidence="25">The sequence shown here is derived from an EMBL/GenBank/DDBJ whole genome shotgun (WGS) entry which is preliminary data.</text>
</comment>
<dbReference type="SUPFAM" id="SSF53706">
    <property type="entry name" value="Formate dehydrogenase/DMSO reductase, domains 1-3"/>
    <property type="match status" value="1"/>
</dbReference>
<keyword evidence="8" id="KW-0500">Molybdenum</keyword>
<dbReference type="CDD" id="cd02791">
    <property type="entry name" value="MopB_CT_Nitrate-R-NapA-like"/>
    <property type="match status" value="1"/>
</dbReference>
<evidence type="ECO:0000256" key="5">
    <source>
        <dbReference type="ARBA" id="ARBA00008747"/>
    </source>
</evidence>
<dbReference type="InterPro" id="IPR006657">
    <property type="entry name" value="MoPterin_dinucl-bd_dom"/>
</dbReference>
<dbReference type="InterPro" id="IPR017938">
    <property type="entry name" value="Riboflavin_synthase-like_b-brl"/>
</dbReference>
<evidence type="ECO:0000259" key="24">
    <source>
        <dbReference type="PROSITE" id="PS51669"/>
    </source>
</evidence>
<comment type="catalytic activity">
    <reaction evidence="20">
        <text>hydrogen sulfide + 3 NADP(+) + 3 H2O = sulfite + 3 NADPH + 4 H(+)</text>
        <dbReference type="Rhea" id="RHEA:13801"/>
        <dbReference type="ChEBI" id="CHEBI:15377"/>
        <dbReference type="ChEBI" id="CHEBI:15378"/>
        <dbReference type="ChEBI" id="CHEBI:17359"/>
        <dbReference type="ChEBI" id="CHEBI:29919"/>
        <dbReference type="ChEBI" id="CHEBI:57783"/>
        <dbReference type="ChEBI" id="CHEBI:58349"/>
        <dbReference type="EC" id="1.8.1.2"/>
    </reaction>
</comment>
<dbReference type="Gene3D" id="3.40.50.80">
    <property type="entry name" value="Nucleotide-binding domain of ferredoxin-NADP reductase (FNR) module"/>
    <property type="match status" value="1"/>
</dbReference>
<evidence type="ECO:0000256" key="11">
    <source>
        <dbReference type="ARBA" id="ARBA00022723"/>
    </source>
</evidence>
<evidence type="ECO:0000256" key="3">
    <source>
        <dbReference type="ARBA" id="ARBA00001966"/>
    </source>
</evidence>
<dbReference type="PROSITE" id="PS00551">
    <property type="entry name" value="MOLYBDOPTERIN_PROK_1"/>
    <property type="match status" value="1"/>
</dbReference>
<evidence type="ECO:0000256" key="17">
    <source>
        <dbReference type="ARBA" id="ARBA00023014"/>
    </source>
</evidence>
<dbReference type="GO" id="GO:0042128">
    <property type="term" value="P:nitrate assimilation"/>
    <property type="evidence" value="ECO:0007669"/>
    <property type="project" value="UniProtKB-KW"/>
</dbReference>
<dbReference type="CDD" id="cd06199">
    <property type="entry name" value="SiR"/>
    <property type="match status" value="1"/>
</dbReference>
<keyword evidence="11" id="KW-0479">Metal-binding</keyword>
<dbReference type="Gene3D" id="2.40.40.20">
    <property type="match status" value="1"/>
</dbReference>
<evidence type="ECO:0000256" key="13">
    <source>
        <dbReference type="ARBA" id="ARBA00022857"/>
    </source>
</evidence>
<name>A0A940YAD8_9BURK</name>
<evidence type="ECO:0000256" key="12">
    <source>
        <dbReference type="ARBA" id="ARBA00022827"/>
    </source>
</evidence>
<comment type="cofactor">
    <cofactor evidence="3">
        <name>[4Fe-4S] cluster</name>
        <dbReference type="ChEBI" id="CHEBI:49883"/>
    </cofactor>
</comment>
<evidence type="ECO:0000259" key="22">
    <source>
        <dbReference type="PROSITE" id="PS50902"/>
    </source>
</evidence>
<reference evidence="25 26" key="1">
    <citation type="submission" date="2021-04" db="EMBL/GenBank/DDBJ databases">
        <title>The genome sequence of Ideonella sp. 3Y2.</title>
        <authorList>
            <person name="Liu Y."/>
        </authorList>
    </citation>
    <scope>NUCLEOTIDE SEQUENCE [LARGE SCALE GENOMIC DNA]</scope>
    <source>
        <strain evidence="25 26">3Y2</strain>
    </source>
</reference>
<proteinExistence type="inferred from homology"/>
<dbReference type="Proteomes" id="UP000676246">
    <property type="component" value="Unassembled WGS sequence"/>
</dbReference>
<evidence type="ECO:0000256" key="4">
    <source>
        <dbReference type="ARBA" id="ARBA00001974"/>
    </source>
</evidence>
<dbReference type="GO" id="GO:0045333">
    <property type="term" value="P:cellular respiration"/>
    <property type="evidence" value="ECO:0007669"/>
    <property type="project" value="UniProtKB-ARBA"/>
</dbReference>
<feature type="domain" description="FAD-binding FR-type" evidence="23">
    <location>
        <begin position="901"/>
        <end position="1117"/>
    </location>
</feature>
<sequence>MDEVRSVCPYCGVGCGIVLERDSEQRIIRVRGDEQHPANRGRLCTKGQTCAVPLTAPGRMDSAYLRHDRSHEPVRVPMDSALRETGQRLRALIDRDGPDAVALYVSGQMSIEAQYLANKLAKGYIGTHQIESNSRLCMASAGAGYKASLGADAPPGSYEDIDQAELFLVIGSNMADTHPILFLRLMERVQAGAKLIVVDPRRSATADKAHLHLPIRPGSDLALLAGWLRWLQQHGHTDPGFIAQHTEGWDAVSAAVAPYDLARVAALTGLAVADLERAAQWIAQAGTRWVSCWTMGLNQSSHGTANTQALCNLHLATGAIGHAGAGPLSLTGQPNAMGGREMGYMGPGLPGQRSVMVEADRRFTEDVWGLPPGTLRARAGDGTVALFERMAAGQVAACWIICTNPVASVADRSTVITALARAELVVCQDAFLDTETSRHADILLPGALWAEGDGVMVNSERNLTLAPAATPAPGEALPDWLIICRVAQAMGYVQGFSFSSAAEVFDELARFHNPATGYDLRGASHARLREGPLQWPCPPGRSERRHPQRDRQGGVLRFPTPSGRARFIPCPHREPAEATDAEYGWLLNTGRVQHQWHTLTKTGRVAVLNKLDPGPFIEIHPDDAAALDIRARDRVELRSRRGRAVLPARLSDRVQRGQCFAPFHWNDLYGEDLAVNALTSPAVDPVSLQPEFKLSAVALRLFERATAEPAPRSTLPESEGDGPPLTVLWASQTGRAEDAATEVARRLRSAGWRVRLCGMDACQPTDLPAGTPLLLLASTFGDGDPPDGARAFWQALQDPSAAHLASSPFAVLAFGDPRYAQFCGFGRQLEARLLALGALRLAPRVDCPPEHAAPMRRWLTTVAQALQAHRPADARQPALALFDADDDAPEAPAAAVPGTRAHPLPAPLRHNRLLSGPGAGKEVRQFVFDLADSGLHYEAGDALGVWPTNCPALVAELLGLLQLSAAAPVRLDGLGELPLAEAMLRHLEITRLTPELLAGVAERSGSVALLALVQPAQAAALQRWQWGRQPADLLREHPARLGAQEWVDLLPRLQPRLYSIASSPRAHAGEVHLTVSTVRYRHGDRLRGGLCSTFLADRTAAQPVPLFVQANPRFRLPEEGDRPVVMIGPGTGVAPFRGFLHERRARGARGANWLFFGEQHAATDFYYRDELQAMQRDGTLQRLSLAFSRDQADKVYVQHRMREQGGALWAWLQDGAHLYVCGDASRMARDVDQALRDVAVQHGGLTPDAAADWLATLTRQRRYLRDVY</sequence>
<evidence type="ECO:0000256" key="9">
    <source>
        <dbReference type="ARBA" id="ARBA00022630"/>
    </source>
</evidence>
<evidence type="ECO:0000313" key="26">
    <source>
        <dbReference type="Proteomes" id="UP000676246"/>
    </source>
</evidence>
<keyword evidence="7" id="KW-0004">4Fe-4S</keyword>
<comment type="cofactor">
    <cofactor evidence="2">
        <name>Mo-bis(molybdopterin guanine dinucleotide)</name>
        <dbReference type="ChEBI" id="CHEBI:60539"/>
    </cofactor>
</comment>
<evidence type="ECO:0000256" key="6">
    <source>
        <dbReference type="ARBA" id="ARBA00012604"/>
    </source>
</evidence>
<dbReference type="Pfam" id="PF00384">
    <property type="entry name" value="Molybdopterin"/>
    <property type="match status" value="1"/>
</dbReference>
<dbReference type="Gene3D" id="3.40.50.740">
    <property type="match status" value="1"/>
</dbReference>
<dbReference type="InterPro" id="IPR003097">
    <property type="entry name" value="CysJ-like_FAD-binding"/>
</dbReference>
<dbReference type="InterPro" id="IPR006963">
    <property type="entry name" value="Mopterin_OxRdtase_4Fe-4S_dom"/>
</dbReference>
<dbReference type="FunFam" id="3.40.50.80:FF:000001">
    <property type="entry name" value="NADPH--cytochrome P450 reductase 1"/>
    <property type="match status" value="1"/>
</dbReference>
<dbReference type="GO" id="GO:1990204">
    <property type="term" value="C:oxidoreductase complex"/>
    <property type="evidence" value="ECO:0007669"/>
    <property type="project" value="UniProtKB-ARBA"/>
</dbReference>
<dbReference type="Pfam" id="PF04879">
    <property type="entry name" value="Molybdop_Fe4S4"/>
    <property type="match status" value="1"/>
</dbReference>
<dbReference type="Pfam" id="PF00258">
    <property type="entry name" value="Flavodoxin_1"/>
    <property type="match status" value="1"/>
</dbReference>
<feature type="domain" description="4Fe-4S Mo/W bis-MGD-type" evidence="24">
    <location>
        <begin position="1"/>
        <end position="58"/>
    </location>
</feature>
<dbReference type="InterPro" id="IPR009010">
    <property type="entry name" value="Asp_de-COase-like_dom_sf"/>
</dbReference>
<dbReference type="GO" id="GO:0046872">
    <property type="term" value="F:metal ion binding"/>
    <property type="evidence" value="ECO:0007669"/>
    <property type="project" value="UniProtKB-KW"/>
</dbReference>
<dbReference type="GO" id="GO:0051539">
    <property type="term" value="F:4 iron, 4 sulfur cluster binding"/>
    <property type="evidence" value="ECO:0007669"/>
    <property type="project" value="UniProtKB-KW"/>
</dbReference>
<dbReference type="SUPFAM" id="SSF63380">
    <property type="entry name" value="Riboflavin synthase domain-like"/>
    <property type="match status" value="1"/>
</dbReference>
<evidence type="ECO:0000256" key="8">
    <source>
        <dbReference type="ARBA" id="ARBA00022505"/>
    </source>
</evidence>
<evidence type="ECO:0000256" key="16">
    <source>
        <dbReference type="ARBA" id="ARBA00023004"/>
    </source>
</evidence>
<dbReference type="InterPro" id="IPR029039">
    <property type="entry name" value="Flavoprotein-like_sf"/>
</dbReference>
<dbReference type="InterPro" id="IPR017927">
    <property type="entry name" value="FAD-bd_FR_type"/>
</dbReference>
<dbReference type="GO" id="GO:0010181">
    <property type="term" value="F:FMN binding"/>
    <property type="evidence" value="ECO:0007669"/>
    <property type="project" value="InterPro"/>
</dbReference>
<dbReference type="PANTHER" id="PTHR43105">
    <property type="entry name" value="RESPIRATORY NITRATE REDUCTASE"/>
    <property type="match status" value="1"/>
</dbReference>
<dbReference type="PROSITE" id="PS51384">
    <property type="entry name" value="FAD_FR"/>
    <property type="match status" value="1"/>
</dbReference>
<evidence type="ECO:0000256" key="15">
    <source>
        <dbReference type="ARBA" id="ARBA00023002"/>
    </source>
</evidence>
<keyword evidence="14" id="KW-0813">Transport</keyword>
<keyword evidence="13" id="KW-0521">NADP</keyword>
<dbReference type="SUPFAM" id="SSF52218">
    <property type="entry name" value="Flavoproteins"/>
    <property type="match status" value="1"/>
</dbReference>
<keyword evidence="9" id="KW-0285">Flavoprotein</keyword>
<dbReference type="Gene3D" id="3.40.50.360">
    <property type="match status" value="1"/>
</dbReference>
<dbReference type="InterPro" id="IPR001094">
    <property type="entry name" value="Flavdoxin-like"/>
</dbReference>
<dbReference type="RefSeq" id="WP_210851599.1">
    <property type="nucleotide sequence ID" value="NZ_JAGQDD010000001.1"/>
</dbReference>
<dbReference type="InterPro" id="IPR006656">
    <property type="entry name" value="Mopterin_OxRdtase"/>
</dbReference>
<feature type="region of interest" description="Disordered" evidence="21">
    <location>
        <begin position="531"/>
        <end position="571"/>
    </location>
</feature>
<comment type="cofactor">
    <cofactor evidence="4">
        <name>FAD</name>
        <dbReference type="ChEBI" id="CHEBI:57692"/>
    </cofactor>
</comment>
<keyword evidence="10" id="KW-0288">FMN</keyword>
<evidence type="ECO:0000256" key="20">
    <source>
        <dbReference type="ARBA" id="ARBA00052219"/>
    </source>
</evidence>
<dbReference type="InterPro" id="IPR041957">
    <property type="entry name" value="CT_Nitrate-R-NapA-like"/>
</dbReference>
<keyword evidence="26" id="KW-1185">Reference proteome</keyword>
<protein>
    <recommendedName>
        <fullName evidence="6">assimilatory sulfite reductase (NADPH)</fullName>
        <ecNumber evidence="6">1.8.1.2</ecNumber>
    </recommendedName>
</protein>
<dbReference type="SUPFAM" id="SSF52343">
    <property type="entry name" value="Ferredoxin reductase-like, C-terminal NADP-linked domain"/>
    <property type="match status" value="1"/>
</dbReference>
<dbReference type="InterPro" id="IPR023173">
    <property type="entry name" value="NADPH_Cyt_P450_Rdtase_alpha"/>
</dbReference>
<feature type="domain" description="Flavodoxin-like" evidence="22">
    <location>
        <begin position="725"/>
        <end position="863"/>
    </location>
</feature>
<dbReference type="Pfam" id="PF00175">
    <property type="entry name" value="NAD_binding_1"/>
    <property type="match status" value="1"/>
</dbReference>
<dbReference type="InterPro" id="IPR001433">
    <property type="entry name" value="OxRdtase_FAD/NAD-bd"/>
</dbReference>
<dbReference type="InterPro" id="IPR050123">
    <property type="entry name" value="Prok_molybdopt-oxidoreductase"/>
</dbReference>
<dbReference type="PRINTS" id="PR00371">
    <property type="entry name" value="FPNCR"/>
</dbReference>
<dbReference type="GO" id="GO:0043546">
    <property type="term" value="F:molybdopterin cofactor binding"/>
    <property type="evidence" value="ECO:0007669"/>
    <property type="project" value="InterPro"/>
</dbReference>
<evidence type="ECO:0000256" key="21">
    <source>
        <dbReference type="SAM" id="MobiDB-lite"/>
    </source>
</evidence>
<dbReference type="SMART" id="SM00926">
    <property type="entry name" value="Molybdop_Fe4S4"/>
    <property type="match status" value="1"/>
</dbReference>
<accession>A0A940YAD8</accession>